<reference evidence="1 2" key="1">
    <citation type="submission" date="2019-07" db="EMBL/GenBank/DDBJ databases">
        <title>Annotation for the trematode Paragonimus westermani.</title>
        <authorList>
            <person name="Choi Y.-J."/>
        </authorList>
    </citation>
    <scope>NUCLEOTIDE SEQUENCE [LARGE SCALE GENOMIC DNA]</scope>
    <source>
        <strain evidence="1">180907_Pwestermani</strain>
    </source>
</reference>
<name>A0A8T0DT89_9TREM</name>
<gene>
    <name evidence="1" type="ORF">P879_01640</name>
</gene>
<proteinExistence type="predicted"/>
<evidence type="ECO:0000313" key="1">
    <source>
        <dbReference type="EMBL" id="KAF8571129.1"/>
    </source>
</evidence>
<organism evidence="1 2">
    <name type="scientific">Paragonimus westermani</name>
    <dbReference type="NCBI Taxonomy" id="34504"/>
    <lineage>
        <taxon>Eukaryota</taxon>
        <taxon>Metazoa</taxon>
        <taxon>Spiralia</taxon>
        <taxon>Lophotrochozoa</taxon>
        <taxon>Platyhelminthes</taxon>
        <taxon>Trematoda</taxon>
        <taxon>Digenea</taxon>
        <taxon>Plagiorchiida</taxon>
        <taxon>Troglotremata</taxon>
        <taxon>Troglotrematidae</taxon>
        <taxon>Paragonimus</taxon>
    </lineage>
</organism>
<dbReference type="OrthoDB" id="6236453at2759"/>
<evidence type="ECO:0000313" key="2">
    <source>
        <dbReference type="Proteomes" id="UP000699462"/>
    </source>
</evidence>
<sequence length="371" mass="40737">MSGVNISPCSVVDATVSCPLLLRSSSSSKTLLCSCGFTLHGRLPIEIVPYSLFTRNPDKLYSFVHQLTDAVTSQTHFSQKFGTYQTSCADSTCPNSEGWWAALVVNDHLTDFAHIWSTLLRYEELFTASKLSDRPTLQQPITLCPSASDRTCDNSSCPCNGLQFRLGAASTALCPGPLSFWAPCSQVFAFQLVMAWAKLSMEEQELKTTSRPDSNLCRASYGVLENWVDLLTLGRLSALATNSVQIEPDAPSFLEESSCPLSPQSSEKRSNKELVILKSDLCTGPDSLVDKPRLVTIVIRDSEVEGNEYSSFASCPAPWSKLAHSWKIAVDKRIGQPGTLVVDLQHASQNVMLNTLVTDIMRSRLMFCTNT</sequence>
<accession>A0A8T0DT89</accession>
<dbReference type="EMBL" id="JTDF01000691">
    <property type="protein sequence ID" value="KAF8571129.1"/>
    <property type="molecule type" value="Genomic_DNA"/>
</dbReference>
<dbReference type="Proteomes" id="UP000699462">
    <property type="component" value="Unassembled WGS sequence"/>
</dbReference>
<protein>
    <submittedName>
        <fullName evidence="1">Uncharacterized protein</fullName>
    </submittedName>
</protein>
<comment type="caution">
    <text evidence="1">The sequence shown here is derived from an EMBL/GenBank/DDBJ whole genome shotgun (WGS) entry which is preliminary data.</text>
</comment>
<keyword evidence="2" id="KW-1185">Reference proteome</keyword>
<dbReference type="AlphaFoldDB" id="A0A8T0DT89"/>